<evidence type="ECO:0000256" key="6">
    <source>
        <dbReference type="ARBA" id="ARBA00022468"/>
    </source>
</evidence>
<evidence type="ECO:0000256" key="7">
    <source>
        <dbReference type="ARBA" id="ARBA00022490"/>
    </source>
</evidence>
<feature type="domain" description="Rab3GAP catalytic subunit C-terminal" evidence="12">
    <location>
        <begin position="816"/>
        <end position="1016"/>
    </location>
</feature>
<feature type="non-terminal residue" evidence="14">
    <location>
        <position position="1"/>
    </location>
</feature>
<keyword evidence="13" id="KW-1185">Reference proteome</keyword>
<proteinExistence type="inferred from homology"/>
<evidence type="ECO:0000256" key="3">
    <source>
        <dbReference type="ARBA" id="ARBA00004496"/>
    </source>
</evidence>
<dbReference type="Proteomes" id="UP000695022">
    <property type="component" value="Unplaced"/>
</dbReference>
<evidence type="ECO:0000256" key="8">
    <source>
        <dbReference type="ARBA" id="ARBA00022824"/>
    </source>
</evidence>
<dbReference type="PANTHER" id="PTHR21422">
    <property type="entry name" value="RAB3 GTPASE-ACTIVATING PROTEIN CATALYTIC SUBUNIT"/>
    <property type="match status" value="1"/>
</dbReference>
<evidence type="ECO:0000256" key="9">
    <source>
        <dbReference type="ARBA" id="ARBA00023034"/>
    </source>
</evidence>
<name>A0ABM1EUZ0_PRICU</name>
<evidence type="ECO:0000256" key="10">
    <source>
        <dbReference type="SAM" id="MobiDB-lite"/>
    </source>
</evidence>
<evidence type="ECO:0000313" key="14">
    <source>
        <dbReference type="RefSeq" id="XP_014676011.1"/>
    </source>
</evidence>
<evidence type="ECO:0000313" key="13">
    <source>
        <dbReference type="Proteomes" id="UP000695022"/>
    </source>
</evidence>
<sequence length="1017" mass="114337">SDENEDTTVFEITDFTTASDWERFIARLEEVIHEWKLTNQPVKPHLQRDEIANGTWDEISESASFADFKCKINYHFLLQENENVNDGADCEKEKAEEKQDQEDVLPTAMQDLISMDNDFPPRAHCLSRWFGIREFLVINPEDIADAVIGESKCNILLSSICIALNNTNCQVPMFVQVHERWRKLYQGICEGPGIRTEFEMVHLKKTPKQCRHLSGLSKLFTDKVGCTSSTVKASVRFTYVVPYHNVWHRDSDFDTSLGGDHYRFPTFTDLPFGASEDPISELHLAVTWPSLAVEMISDNEVVSDLDPSRAPQWSLRVRMNKEPQCLLSQCLSEFASICHRNETQGELLGIPSDTEDGFTESDIGQALQKLTEPEISVPLPSVTHVMKQARRGIRKRVVEKAPLKPDMLNELLDFLFPDAVDPTYMDRQAAEAGRDDIENKDEREGMKEIFKSLKSAPPYCLTFKLAICLCHISHHFSSCTSSAVALRAIAQIWHEFVLELRYRWEHNYGIPDVEAGSPNMAHSLLHQKLQMLSCCVQKKRKHAEDSLRGSSNSTGTEGATTATSLSHNSSRVRLSPPACQSDDDDEFYECEDMPSDPIVVSMSPSEGPESISDEGPACDPCEGGNNNVISSTATSWSGEALAENADSTSERCSPDTILAEAEGRLRPCSDLKLLRVTDEPLYIPITQEPAPLTEDMLEEQAEVMARLGTTAEGAHLRARMQSNCLLSDMEAFKAANPGCVLEDFVRWYSPRDYCTEEGKLSSRMQIPGNLWQEVWETAKPVPARRQKRLFDDIKEAEKVLHFLAGLRPSQVALYMMPIVIHVALVRISELGDEGLIPTFQKSLQEIGKKAIRLARAPRLDILKYEELLAHITLLEMSMEQAMALRDRLFSDETVAATMHGNRQLEKQTREVEQLLLALQEQPEVAVPGASRSYTGSILLHLFDRAQKQAAGQSSPDDCAHPGSRHSFPEPAAREYILRTVAPRPAPYSRPTPQKMYCVILNEDFRLASAVSQDTMFQ</sequence>
<comment type="subcellular location">
    <subcellularLocation>
        <location evidence="3">Cytoplasm</location>
    </subcellularLocation>
    <subcellularLocation>
        <location evidence="2">Endoplasmic reticulum</location>
    </subcellularLocation>
    <subcellularLocation>
        <location evidence="1">Golgi apparatus</location>
        <location evidence="1">cis-Golgi network</location>
    </subcellularLocation>
</comment>
<dbReference type="GeneID" id="106815994"/>
<evidence type="ECO:0000256" key="4">
    <source>
        <dbReference type="ARBA" id="ARBA00008856"/>
    </source>
</evidence>
<evidence type="ECO:0000259" key="12">
    <source>
        <dbReference type="Pfam" id="PF19533"/>
    </source>
</evidence>
<reference evidence="14" key="1">
    <citation type="submission" date="2025-08" db="UniProtKB">
        <authorList>
            <consortium name="RefSeq"/>
        </authorList>
    </citation>
    <scope>IDENTIFICATION</scope>
</reference>
<feature type="compositionally biased region" description="Acidic residues" evidence="10">
    <location>
        <begin position="581"/>
        <end position="594"/>
    </location>
</feature>
<gene>
    <name evidence="14" type="primary">LOC106815994</name>
</gene>
<feature type="region of interest" description="Disordered" evidence="10">
    <location>
        <begin position="543"/>
        <end position="630"/>
    </location>
</feature>
<evidence type="ECO:0000256" key="5">
    <source>
        <dbReference type="ARBA" id="ARBA00015817"/>
    </source>
</evidence>
<dbReference type="Pfam" id="PF19533">
    <property type="entry name" value="Rab3-GAP_cat_C"/>
    <property type="match status" value="1"/>
</dbReference>
<keyword evidence="7" id="KW-0963">Cytoplasm</keyword>
<dbReference type="InterPro" id="IPR045700">
    <property type="entry name" value="Rab3GAP1"/>
</dbReference>
<dbReference type="PANTHER" id="PTHR21422:SF9">
    <property type="entry name" value="RAB3 GTPASE-ACTIVATING PROTEIN CATALYTIC SUBUNIT"/>
    <property type="match status" value="1"/>
</dbReference>
<dbReference type="Pfam" id="PF13890">
    <property type="entry name" value="Rab3-GTPase_cat"/>
    <property type="match status" value="1"/>
</dbReference>
<protein>
    <recommendedName>
        <fullName evidence="5">Rab3 GTPase-activating protein catalytic subunit</fullName>
    </recommendedName>
</protein>
<keyword evidence="6" id="KW-0343">GTPase activation</keyword>
<feature type="compositionally biased region" description="Low complexity" evidence="10">
    <location>
        <begin position="549"/>
        <end position="566"/>
    </location>
</feature>
<feature type="domain" description="Rab3GAP catalytic subunit conserved" evidence="11">
    <location>
        <begin position="660"/>
        <end position="803"/>
    </location>
</feature>
<dbReference type="InterPro" id="IPR045698">
    <property type="entry name" value="Rab3GAP1_C"/>
</dbReference>
<dbReference type="RefSeq" id="XP_014676011.1">
    <property type="nucleotide sequence ID" value="XM_014820525.1"/>
</dbReference>
<evidence type="ECO:0000256" key="2">
    <source>
        <dbReference type="ARBA" id="ARBA00004240"/>
    </source>
</evidence>
<keyword evidence="8" id="KW-0256">Endoplasmic reticulum</keyword>
<keyword evidence="9" id="KW-0333">Golgi apparatus</keyword>
<accession>A0ABM1EUZ0</accession>
<feature type="region of interest" description="Disordered" evidence="10">
    <location>
        <begin position="949"/>
        <end position="969"/>
    </location>
</feature>
<evidence type="ECO:0000259" key="11">
    <source>
        <dbReference type="Pfam" id="PF13890"/>
    </source>
</evidence>
<comment type="similarity">
    <text evidence="4">Belongs to the Rab3-GAP catalytic subunit family.</text>
</comment>
<organism evidence="13 14">
    <name type="scientific">Priapulus caudatus</name>
    <name type="common">Priapulid worm</name>
    <dbReference type="NCBI Taxonomy" id="37621"/>
    <lineage>
        <taxon>Eukaryota</taxon>
        <taxon>Metazoa</taxon>
        <taxon>Ecdysozoa</taxon>
        <taxon>Scalidophora</taxon>
        <taxon>Priapulida</taxon>
        <taxon>Priapulimorpha</taxon>
        <taxon>Priapulimorphida</taxon>
        <taxon>Priapulidae</taxon>
        <taxon>Priapulus</taxon>
    </lineage>
</organism>
<dbReference type="InterPro" id="IPR026147">
    <property type="entry name" value="Rab3GAP1_conserved"/>
</dbReference>
<evidence type="ECO:0000256" key="1">
    <source>
        <dbReference type="ARBA" id="ARBA00004222"/>
    </source>
</evidence>